<dbReference type="Proteomes" id="UP001498398">
    <property type="component" value="Unassembled WGS sequence"/>
</dbReference>
<accession>A0ABR1J6S3</accession>
<comment type="similarity">
    <text evidence="2 8">Belongs to the cytochrome P450 family.</text>
</comment>
<feature type="signal peptide" evidence="10">
    <location>
        <begin position="1"/>
        <end position="25"/>
    </location>
</feature>
<evidence type="ECO:0000256" key="4">
    <source>
        <dbReference type="ARBA" id="ARBA00022723"/>
    </source>
</evidence>
<keyword evidence="9" id="KW-0472">Membrane</keyword>
<sequence>MALPPGLSLLSKLLLIVSAPPVLLALANRILSSTASTAAYVIPTRIVILLSAFSLPAYIFLQVLYDEWYQRRRARALGARMIPRAKGPKYNGWFGNLDIVEMMMKYTKEGYPGDGLYDIFAKLGPVWNIRVLWSDLIFTTSPEHIQRILATDFPNYVKGERFQEAMGSVLGVGVFNSDGDMWKFHRSMTRPFFTRDRITHFELFDRHALVAIEQMKKRLKENHPVDFQDLMGRFTLDTATEFLFGTCFNSLEAGLPYPHYVPAPSTILPTTQKLQSKDTRSRAEATAQTFTNAFLLAQEVISNRERLGPLVWPFFEIFKDDTKEPMDIVGGWIDKIVQEALDRKREGKIVNEKVEEGEVGDDETLLDHLVKMTDDPTVLRDETLNIMIAGRDTTAATLSFIMFFLAKYPEVYKKLREEIVSMIGSDTKKHLVYEQVKECKYLRAVINETLRLYPVVPFNVRESVHETTWPSPDPMEPPLYVPAGTKTGYSVFMMHRRTDLWGPDAEEFDPDRFIDDRLKKYLGKNPFIFLPFNAGPRICLGQQFAYNEMSFMLIRLVQNFASFSLHTEACPPEFRAPRPEWISRPQDRQKTAGAGHRKSIDEIFPKMTLTMSINGGLWVTAKDGQGGEVEA</sequence>
<evidence type="ECO:0000256" key="5">
    <source>
        <dbReference type="ARBA" id="ARBA00023002"/>
    </source>
</evidence>
<evidence type="ECO:0000256" key="3">
    <source>
        <dbReference type="ARBA" id="ARBA00022617"/>
    </source>
</evidence>
<dbReference type="InterPro" id="IPR001128">
    <property type="entry name" value="Cyt_P450"/>
</dbReference>
<evidence type="ECO:0000313" key="12">
    <source>
        <dbReference type="Proteomes" id="UP001498398"/>
    </source>
</evidence>
<dbReference type="CDD" id="cd11063">
    <property type="entry name" value="CYP52"/>
    <property type="match status" value="1"/>
</dbReference>
<dbReference type="Gene3D" id="1.10.630.10">
    <property type="entry name" value="Cytochrome P450"/>
    <property type="match status" value="1"/>
</dbReference>
<dbReference type="PRINTS" id="PR00385">
    <property type="entry name" value="P450"/>
</dbReference>
<keyword evidence="5 8" id="KW-0560">Oxidoreductase</keyword>
<feature type="chain" id="PRO_5047089208" description="Cytochrome P450 monooxygenase pc-3" evidence="10">
    <location>
        <begin position="26"/>
        <end position="631"/>
    </location>
</feature>
<keyword evidence="9" id="KW-1133">Transmembrane helix</keyword>
<dbReference type="EMBL" id="JBANRG010000039">
    <property type="protein sequence ID" value="KAK7448140.1"/>
    <property type="molecule type" value="Genomic_DNA"/>
</dbReference>
<dbReference type="PANTHER" id="PTHR24287">
    <property type="entry name" value="P450, PUTATIVE (EUROFUNG)-RELATED"/>
    <property type="match status" value="1"/>
</dbReference>
<evidence type="ECO:0000256" key="6">
    <source>
        <dbReference type="ARBA" id="ARBA00023004"/>
    </source>
</evidence>
<keyword evidence="4 8" id="KW-0479">Metal-binding</keyword>
<keyword evidence="10" id="KW-0732">Signal</keyword>
<keyword evidence="9" id="KW-0812">Transmembrane</keyword>
<dbReference type="InterPro" id="IPR017972">
    <property type="entry name" value="Cyt_P450_CS"/>
</dbReference>
<proteinExistence type="inferred from homology"/>
<gene>
    <name evidence="11" type="ORF">VKT23_013899</name>
</gene>
<comment type="cofactor">
    <cofactor evidence="1">
        <name>heme</name>
        <dbReference type="ChEBI" id="CHEBI:30413"/>
    </cofactor>
</comment>
<dbReference type="SUPFAM" id="SSF48264">
    <property type="entry name" value="Cytochrome P450"/>
    <property type="match status" value="1"/>
</dbReference>
<protein>
    <recommendedName>
        <fullName evidence="13">Cytochrome P450 monooxygenase pc-3</fullName>
    </recommendedName>
</protein>
<keyword evidence="12" id="KW-1185">Reference proteome</keyword>
<evidence type="ECO:0000313" key="11">
    <source>
        <dbReference type="EMBL" id="KAK7448140.1"/>
    </source>
</evidence>
<keyword evidence="3 8" id="KW-0349">Heme</keyword>
<evidence type="ECO:0000256" key="7">
    <source>
        <dbReference type="ARBA" id="ARBA00023033"/>
    </source>
</evidence>
<evidence type="ECO:0000256" key="10">
    <source>
        <dbReference type="SAM" id="SignalP"/>
    </source>
</evidence>
<evidence type="ECO:0008006" key="13">
    <source>
        <dbReference type="Google" id="ProtNLM"/>
    </source>
</evidence>
<dbReference type="PROSITE" id="PS00086">
    <property type="entry name" value="CYTOCHROME_P450"/>
    <property type="match status" value="1"/>
</dbReference>
<evidence type="ECO:0000256" key="1">
    <source>
        <dbReference type="ARBA" id="ARBA00001971"/>
    </source>
</evidence>
<evidence type="ECO:0000256" key="9">
    <source>
        <dbReference type="SAM" id="Phobius"/>
    </source>
</evidence>
<dbReference type="Pfam" id="PF00067">
    <property type="entry name" value="p450"/>
    <property type="match status" value="1"/>
</dbReference>
<dbReference type="InterPro" id="IPR002401">
    <property type="entry name" value="Cyt_P450_E_grp-I"/>
</dbReference>
<feature type="transmembrane region" description="Helical" evidence="9">
    <location>
        <begin position="41"/>
        <end position="65"/>
    </location>
</feature>
<evidence type="ECO:0000256" key="2">
    <source>
        <dbReference type="ARBA" id="ARBA00010617"/>
    </source>
</evidence>
<keyword evidence="6 8" id="KW-0408">Iron</keyword>
<dbReference type="PRINTS" id="PR00463">
    <property type="entry name" value="EP450I"/>
</dbReference>
<dbReference type="InterPro" id="IPR047146">
    <property type="entry name" value="Cyt_P450_E_CYP52_fungi"/>
</dbReference>
<dbReference type="PANTHER" id="PTHR24287:SF1">
    <property type="entry name" value="P450, PUTATIVE (EUROFUNG)-RELATED"/>
    <property type="match status" value="1"/>
</dbReference>
<evidence type="ECO:0000256" key="8">
    <source>
        <dbReference type="RuleBase" id="RU000461"/>
    </source>
</evidence>
<name>A0ABR1J6S3_9AGAR</name>
<comment type="caution">
    <text evidence="11">The sequence shown here is derived from an EMBL/GenBank/DDBJ whole genome shotgun (WGS) entry which is preliminary data.</text>
</comment>
<keyword evidence="7 8" id="KW-0503">Monooxygenase</keyword>
<reference evidence="11 12" key="1">
    <citation type="submission" date="2024-01" db="EMBL/GenBank/DDBJ databases">
        <title>A draft genome for the cacao thread blight pathogen Marasmiellus scandens.</title>
        <authorList>
            <person name="Baruah I.K."/>
            <person name="Leung J."/>
            <person name="Bukari Y."/>
            <person name="Amoako-Attah I."/>
            <person name="Meinhardt L.W."/>
            <person name="Bailey B.A."/>
            <person name="Cohen S.P."/>
        </authorList>
    </citation>
    <scope>NUCLEOTIDE SEQUENCE [LARGE SCALE GENOMIC DNA]</scope>
    <source>
        <strain evidence="11 12">GH-19</strain>
    </source>
</reference>
<dbReference type="InterPro" id="IPR036396">
    <property type="entry name" value="Cyt_P450_sf"/>
</dbReference>
<organism evidence="11 12">
    <name type="scientific">Marasmiellus scandens</name>
    <dbReference type="NCBI Taxonomy" id="2682957"/>
    <lineage>
        <taxon>Eukaryota</taxon>
        <taxon>Fungi</taxon>
        <taxon>Dikarya</taxon>
        <taxon>Basidiomycota</taxon>
        <taxon>Agaricomycotina</taxon>
        <taxon>Agaricomycetes</taxon>
        <taxon>Agaricomycetidae</taxon>
        <taxon>Agaricales</taxon>
        <taxon>Marasmiineae</taxon>
        <taxon>Omphalotaceae</taxon>
        <taxon>Marasmiellus</taxon>
    </lineage>
</organism>